<proteinExistence type="predicted"/>
<organism evidence="1 2">
    <name type="scientific">Eumeta variegata</name>
    <name type="common">Bagworm moth</name>
    <name type="synonym">Eumeta japonica</name>
    <dbReference type="NCBI Taxonomy" id="151549"/>
    <lineage>
        <taxon>Eukaryota</taxon>
        <taxon>Metazoa</taxon>
        <taxon>Ecdysozoa</taxon>
        <taxon>Arthropoda</taxon>
        <taxon>Hexapoda</taxon>
        <taxon>Insecta</taxon>
        <taxon>Pterygota</taxon>
        <taxon>Neoptera</taxon>
        <taxon>Endopterygota</taxon>
        <taxon>Lepidoptera</taxon>
        <taxon>Glossata</taxon>
        <taxon>Ditrysia</taxon>
        <taxon>Tineoidea</taxon>
        <taxon>Psychidae</taxon>
        <taxon>Oiketicinae</taxon>
        <taxon>Eumeta</taxon>
    </lineage>
</organism>
<accession>A0A4C1TTJ7</accession>
<gene>
    <name evidence="1" type="ORF">EVAR_17797_1</name>
</gene>
<comment type="caution">
    <text evidence="1">The sequence shown here is derived from an EMBL/GenBank/DDBJ whole genome shotgun (WGS) entry which is preliminary data.</text>
</comment>
<evidence type="ECO:0000313" key="1">
    <source>
        <dbReference type="EMBL" id="GBP17309.1"/>
    </source>
</evidence>
<keyword evidence="2" id="KW-1185">Reference proteome</keyword>
<dbReference type="OrthoDB" id="7476497at2759"/>
<evidence type="ECO:0000313" key="2">
    <source>
        <dbReference type="Proteomes" id="UP000299102"/>
    </source>
</evidence>
<name>A0A4C1TTJ7_EUMVA</name>
<dbReference type="Proteomes" id="UP000299102">
    <property type="component" value="Unassembled WGS sequence"/>
</dbReference>
<dbReference type="AlphaFoldDB" id="A0A4C1TTJ7"/>
<dbReference type="EMBL" id="BGZK01000086">
    <property type="protein sequence ID" value="GBP17309.1"/>
    <property type="molecule type" value="Genomic_DNA"/>
</dbReference>
<protein>
    <submittedName>
        <fullName evidence="1">Uncharacterized protein</fullName>
    </submittedName>
</protein>
<sequence length="133" mass="16012">MTEFQILGKTLLEQLFDKYRFTGFFQTFHELKKRLQIENSHQNRLMILNVLVSKTLKRAEYIQALLELVSTKHANEPISVQASFVRSLVRARHRLPDEPWQIFYGMVWRIIFQSEEHALRGRPSRYTHTQYFK</sequence>
<reference evidence="1 2" key="1">
    <citation type="journal article" date="2019" name="Commun. Biol.">
        <title>The bagworm genome reveals a unique fibroin gene that provides high tensile strength.</title>
        <authorList>
            <person name="Kono N."/>
            <person name="Nakamura H."/>
            <person name="Ohtoshi R."/>
            <person name="Tomita M."/>
            <person name="Numata K."/>
            <person name="Arakawa K."/>
        </authorList>
    </citation>
    <scope>NUCLEOTIDE SEQUENCE [LARGE SCALE GENOMIC DNA]</scope>
</reference>